<dbReference type="Proteomes" id="UP001177260">
    <property type="component" value="Unassembled WGS sequence"/>
</dbReference>
<protein>
    <submittedName>
        <fullName evidence="1">Uncharacterized protein</fullName>
    </submittedName>
</protein>
<reference evidence="1 2" key="1">
    <citation type="journal article" date="2023" name="ACS Omega">
        <title>Identification of the Neoaspergillic Acid Biosynthesis Gene Cluster by Establishing an In Vitro CRISPR-Ribonucleoprotein Genetic System in Aspergillus melleus.</title>
        <authorList>
            <person name="Yuan B."/>
            <person name="Grau M.F."/>
            <person name="Murata R.M."/>
            <person name="Torok T."/>
            <person name="Venkateswaran K."/>
            <person name="Stajich J.E."/>
            <person name="Wang C.C.C."/>
        </authorList>
    </citation>
    <scope>NUCLEOTIDE SEQUENCE [LARGE SCALE GENOMIC DNA]</scope>
    <source>
        <strain evidence="1 2">IMV 1140</strain>
    </source>
</reference>
<name>A0ACC3AQS7_9EURO</name>
<evidence type="ECO:0000313" key="2">
    <source>
        <dbReference type="Proteomes" id="UP001177260"/>
    </source>
</evidence>
<comment type="caution">
    <text evidence="1">The sequence shown here is derived from an EMBL/GenBank/DDBJ whole genome shotgun (WGS) entry which is preliminary data.</text>
</comment>
<keyword evidence="2" id="KW-1185">Reference proteome</keyword>
<organism evidence="1 2">
    <name type="scientific">Aspergillus melleus</name>
    <dbReference type="NCBI Taxonomy" id="138277"/>
    <lineage>
        <taxon>Eukaryota</taxon>
        <taxon>Fungi</taxon>
        <taxon>Dikarya</taxon>
        <taxon>Ascomycota</taxon>
        <taxon>Pezizomycotina</taxon>
        <taxon>Eurotiomycetes</taxon>
        <taxon>Eurotiomycetidae</taxon>
        <taxon>Eurotiales</taxon>
        <taxon>Aspergillaceae</taxon>
        <taxon>Aspergillus</taxon>
        <taxon>Aspergillus subgen. Circumdati</taxon>
    </lineage>
</organism>
<gene>
    <name evidence="1" type="ORF">N8T08_000721</name>
</gene>
<proteinExistence type="predicted"/>
<accession>A0ACC3AQS7</accession>
<sequence length="117" mass="12473">MSDQLVDIQPGGESTQYESIKEYTVPPAKQTGQLGGGSAHTKSQEPGIPYSTTEAEIKEKQERREDAEQARKIALGQATANFSGYADKDLKPETRGDAEAAKSRREQGYGPGSGVGA</sequence>
<dbReference type="EMBL" id="JAOPJF010000106">
    <property type="protein sequence ID" value="KAK1139515.1"/>
    <property type="molecule type" value="Genomic_DNA"/>
</dbReference>
<evidence type="ECO:0000313" key="1">
    <source>
        <dbReference type="EMBL" id="KAK1139515.1"/>
    </source>
</evidence>